<gene>
    <name evidence="2" type="ORF">GSB_155221</name>
</gene>
<feature type="non-terminal residue" evidence="2">
    <location>
        <position position="1"/>
    </location>
</feature>
<dbReference type="Pfam" id="PF03302">
    <property type="entry name" value="VSP"/>
    <property type="match status" value="1"/>
</dbReference>
<name>V6TP04_GIAIN</name>
<accession>V6TP04</accession>
<dbReference type="Proteomes" id="UP000018040">
    <property type="component" value="Unassembled WGS sequence"/>
</dbReference>
<feature type="domain" description="EGF-like" evidence="1">
    <location>
        <begin position="261"/>
        <end position="309"/>
    </location>
</feature>
<dbReference type="VEuPathDB" id="GiardiaDB:GL50581_2081"/>
<dbReference type="EMBL" id="AHHH01000222">
    <property type="protein sequence ID" value="ESU40456.1"/>
    <property type="molecule type" value="Genomic_DNA"/>
</dbReference>
<feature type="domain" description="EGF-like" evidence="1">
    <location>
        <begin position="103"/>
        <end position="149"/>
    </location>
</feature>
<dbReference type="PANTHER" id="PTHR23275:SF100">
    <property type="entry name" value="EGF-LIKE DOMAIN-CONTAINING PROTEIN"/>
    <property type="match status" value="1"/>
</dbReference>
<evidence type="ECO:0000259" key="1">
    <source>
        <dbReference type="SMART" id="SM00181"/>
    </source>
</evidence>
<protein>
    <submittedName>
        <fullName evidence="2">Variant-specific surface protein</fullName>
    </submittedName>
</protein>
<dbReference type="VEuPathDB" id="GiardiaDB:QR46_4979"/>
<organism evidence="2 3">
    <name type="scientific">Giardia intestinalis</name>
    <name type="common">Giardia lamblia</name>
    <dbReference type="NCBI Taxonomy" id="5741"/>
    <lineage>
        <taxon>Eukaryota</taxon>
        <taxon>Metamonada</taxon>
        <taxon>Diplomonadida</taxon>
        <taxon>Hexamitidae</taxon>
        <taxon>Giardiinae</taxon>
        <taxon>Giardia</taxon>
    </lineage>
</organism>
<sequence>VNDPAGAPIDSLCRPSSSPQAIAAGCAGRDGAALTGASTACGMCSGGFFLFRGGCYSQTETPGSSICTAASGGKCTACNAGASGKYVIQNSDPSAAPGTECILCSDAAGANGYKGVANCGTCSHTGSSAGTATCSACQAGAFLTGSQCTVCGVDCLVCASATECGTCTAGKYLKTDSKTCVDAAGCPSGTYADPATGQCKACSGITDCATCAYNAAIGKPQCTSCTGKMVKTAVDGTTTCVDTSGCTGTHFLSNDNGKCIPCSDASDGTAGNTGVPGCKTCAKSGSNNPTCSVCLEGYIKQGDGSITCNPCGANCATCTQAGDDKCDTCKPGYFMKGNSPGQCFACDDVDNGGSADCQECTNAGTFKCTKCKPNYRQEGSNPITCTKFCEDPTACGGTAGSCNAIVINASGEMTYYCSLCGDSTKIPIDGKCVPSSSANGNTCENGVCKSCTANYFLYMGGCYKVDTTPGNLMCSKATTAGVCDTLNANSRYFAVPGQQTMTRTCRSPLSVL</sequence>
<feature type="domain" description="EGF-like" evidence="1">
    <location>
        <begin position="150"/>
        <end position="181"/>
    </location>
</feature>
<reference evidence="2 3" key="2">
    <citation type="journal article" date="2013" name="Genome Biol. Evol.">
        <title>Genome sequencing of Giardia lamblia genotypes A2 and B isolates (DH and GS) and comparative analysis with the genomes of genotypes A1 and E (WB and Pig).</title>
        <authorList>
            <person name="Adam R.D."/>
            <person name="Dahlstrom E.W."/>
            <person name="Martens C.A."/>
            <person name="Bruno D.P."/>
            <person name="Barbian K.D."/>
            <person name="Ricklefs S.M."/>
            <person name="Hernandez M.M."/>
            <person name="Narla N.P."/>
            <person name="Patel R.B."/>
            <person name="Porcella S.F."/>
            <person name="Nash T.E."/>
        </authorList>
    </citation>
    <scope>NUCLEOTIDE SEQUENCE [LARGE SCALE GENOMIC DNA]</scope>
    <source>
        <strain evidence="2 3">GS</strain>
    </source>
</reference>
<dbReference type="InterPro" id="IPR000742">
    <property type="entry name" value="EGF"/>
</dbReference>
<dbReference type="SMART" id="SM00261">
    <property type="entry name" value="FU"/>
    <property type="match status" value="3"/>
</dbReference>
<dbReference type="InterPro" id="IPR052798">
    <property type="entry name" value="Giardia_VSA"/>
</dbReference>
<dbReference type="SUPFAM" id="SSF57184">
    <property type="entry name" value="Growth factor receptor domain"/>
    <property type="match status" value="3"/>
</dbReference>
<feature type="domain" description="EGF-like" evidence="1">
    <location>
        <begin position="310"/>
        <end position="344"/>
    </location>
</feature>
<dbReference type="VEuPathDB" id="GiardiaDB:GL50581_311"/>
<feature type="domain" description="EGF-like" evidence="1">
    <location>
        <begin position="345"/>
        <end position="386"/>
    </location>
</feature>
<evidence type="ECO:0000313" key="2">
    <source>
        <dbReference type="EMBL" id="ESU40456.1"/>
    </source>
</evidence>
<reference evidence="3" key="1">
    <citation type="submission" date="2012-02" db="EMBL/GenBank/DDBJ databases">
        <title>Genome sequencing of Giardia lamblia Genotypes A2 and B isolates (DH and GS) and comparative analysis with the genomes of Genotypes A1 and E (WB and Pig).</title>
        <authorList>
            <person name="Adam R."/>
            <person name="Dahlstrom E."/>
            <person name="Martens C."/>
            <person name="Bruno D."/>
            <person name="Barbian K."/>
            <person name="Porcella S.F."/>
            <person name="Nash T."/>
        </authorList>
    </citation>
    <scope>NUCLEOTIDE SEQUENCE</scope>
    <source>
        <strain evidence="3">GS</strain>
    </source>
</reference>
<comment type="caution">
    <text evidence="2">The sequence shown here is derived from an EMBL/GenBank/DDBJ whole genome shotgun (WGS) entry which is preliminary data.</text>
</comment>
<evidence type="ECO:0000313" key="3">
    <source>
        <dbReference type="Proteomes" id="UP000018040"/>
    </source>
</evidence>
<dbReference type="PANTHER" id="PTHR23275">
    <property type="entry name" value="CABRIOLET.-RELATED"/>
    <property type="match status" value="1"/>
</dbReference>
<dbReference type="InterPro" id="IPR006212">
    <property type="entry name" value="Furin_repeat"/>
</dbReference>
<dbReference type="InterPro" id="IPR005127">
    <property type="entry name" value="Giardia_VSP"/>
</dbReference>
<dbReference type="SMART" id="SM00181">
    <property type="entry name" value="EGF"/>
    <property type="match status" value="6"/>
</dbReference>
<dbReference type="AlphaFoldDB" id="V6TP04"/>
<dbReference type="Gene3D" id="2.10.220.10">
    <property type="entry name" value="Hormone Receptor, Insulin-like Growth Factor Receptor 1, Chain A, domain 2"/>
    <property type="match status" value="2"/>
</dbReference>
<dbReference type="OrthoDB" id="300641at2759"/>
<proteinExistence type="predicted"/>
<feature type="domain" description="EGF-like" evidence="1">
    <location>
        <begin position="388"/>
        <end position="433"/>
    </location>
</feature>
<dbReference type="InterPro" id="IPR009030">
    <property type="entry name" value="Growth_fac_rcpt_cys_sf"/>
</dbReference>